<protein>
    <submittedName>
        <fullName evidence="3">Universal stress protein</fullName>
    </submittedName>
</protein>
<sequence length="139" mass="15279">MYQKILLAADGSDHSIRATKEAIKIASLNSNSIITVVLVADYANAKSDVLHSGSSFELDMKRRKKLMPVEDLLKQEKVSYSVEILRGEPGPAIVEYANKQQYEVLVIGSRGLNALQEMVLGSVSHKVVKHADCPVLMVK</sequence>
<dbReference type="PANTHER" id="PTHR46268:SF6">
    <property type="entry name" value="UNIVERSAL STRESS PROTEIN UP12"/>
    <property type="match status" value="1"/>
</dbReference>
<dbReference type="OrthoDB" id="9777884at2"/>
<dbReference type="KEGG" id="panc:E2636_15030"/>
<dbReference type="AlphaFoldDB" id="A0A4V1AND4"/>
<dbReference type="CDD" id="cd00293">
    <property type="entry name" value="USP-like"/>
    <property type="match status" value="1"/>
</dbReference>
<evidence type="ECO:0000256" key="1">
    <source>
        <dbReference type="ARBA" id="ARBA00008791"/>
    </source>
</evidence>
<dbReference type="PANTHER" id="PTHR46268">
    <property type="entry name" value="STRESS RESPONSE PROTEIN NHAX"/>
    <property type="match status" value="1"/>
</dbReference>
<name>A0A4V1AND4_9BACL</name>
<evidence type="ECO:0000259" key="2">
    <source>
        <dbReference type="Pfam" id="PF00582"/>
    </source>
</evidence>
<gene>
    <name evidence="3" type="ORF">E2636_15030</name>
</gene>
<dbReference type="RefSeq" id="WP_134210936.1">
    <property type="nucleotide sequence ID" value="NZ_CP038015.1"/>
</dbReference>
<keyword evidence="4" id="KW-1185">Reference proteome</keyword>
<dbReference type="Pfam" id="PF00582">
    <property type="entry name" value="Usp"/>
    <property type="match status" value="1"/>
</dbReference>
<dbReference type="InterPro" id="IPR006015">
    <property type="entry name" value="Universal_stress_UspA"/>
</dbReference>
<dbReference type="InterPro" id="IPR006016">
    <property type="entry name" value="UspA"/>
</dbReference>
<dbReference type="EMBL" id="CP038015">
    <property type="protein sequence ID" value="QBP42385.1"/>
    <property type="molecule type" value="Genomic_DNA"/>
</dbReference>
<feature type="domain" description="UspA" evidence="2">
    <location>
        <begin position="1"/>
        <end position="139"/>
    </location>
</feature>
<dbReference type="Gene3D" id="3.40.50.620">
    <property type="entry name" value="HUPs"/>
    <property type="match status" value="1"/>
</dbReference>
<organism evidence="3 4">
    <name type="scientific">Paenisporosarcina antarctica</name>
    <dbReference type="NCBI Taxonomy" id="417367"/>
    <lineage>
        <taxon>Bacteria</taxon>
        <taxon>Bacillati</taxon>
        <taxon>Bacillota</taxon>
        <taxon>Bacilli</taxon>
        <taxon>Bacillales</taxon>
        <taxon>Caryophanaceae</taxon>
        <taxon>Paenisporosarcina</taxon>
    </lineage>
</organism>
<evidence type="ECO:0000313" key="3">
    <source>
        <dbReference type="EMBL" id="QBP42385.1"/>
    </source>
</evidence>
<comment type="similarity">
    <text evidence="1">Belongs to the universal stress protein A family.</text>
</comment>
<dbReference type="SUPFAM" id="SSF52402">
    <property type="entry name" value="Adenine nucleotide alpha hydrolases-like"/>
    <property type="match status" value="1"/>
</dbReference>
<evidence type="ECO:0000313" key="4">
    <source>
        <dbReference type="Proteomes" id="UP000294292"/>
    </source>
</evidence>
<dbReference type="InterPro" id="IPR014729">
    <property type="entry name" value="Rossmann-like_a/b/a_fold"/>
</dbReference>
<dbReference type="Proteomes" id="UP000294292">
    <property type="component" value="Chromosome"/>
</dbReference>
<proteinExistence type="inferred from homology"/>
<reference evidence="3 4" key="1">
    <citation type="submission" date="2019-03" db="EMBL/GenBank/DDBJ databases">
        <title>Complete genome sequence of Paenisporosarcina antarctica CGMCC 1.6503T.</title>
        <authorList>
            <person name="Rong J.-C."/>
            <person name="Chi N.-Y."/>
            <person name="Zhang Q.-F."/>
        </authorList>
    </citation>
    <scope>NUCLEOTIDE SEQUENCE [LARGE SCALE GENOMIC DNA]</scope>
    <source>
        <strain evidence="3 4">CGMCC 1.6503</strain>
    </source>
</reference>
<accession>A0A4V1AND4</accession>
<dbReference type="PRINTS" id="PR01438">
    <property type="entry name" value="UNVRSLSTRESS"/>
</dbReference>